<proteinExistence type="predicted"/>
<feature type="non-terminal residue" evidence="1">
    <location>
        <position position="34"/>
    </location>
</feature>
<organism evidence="1">
    <name type="scientific">marine metagenome</name>
    <dbReference type="NCBI Taxonomy" id="408172"/>
    <lineage>
        <taxon>unclassified sequences</taxon>
        <taxon>metagenomes</taxon>
        <taxon>ecological metagenomes</taxon>
    </lineage>
</organism>
<dbReference type="AlphaFoldDB" id="A0A382RYI8"/>
<name>A0A382RYI8_9ZZZZ</name>
<reference evidence="1" key="1">
    <citation type="submission" date="2018-05" db="EMBL/GenBank/DDBJ databases">
        <authorList>
            <person name="Lanie J.A."/>
            <person name="Ng W.-L."/>
            <person name="Kazmierczak K.M."/>
            <person name="Andrzejewski T.M."/>
            <person name="Davidsen T.M."/>
            <person name="Wayne K.J."/>
            <person name="Tettelin H."/>
            <person name="Glass J.I."/>
            <person name="Rusch D."/>
            <person name="Podicherti R."/>
            <person name="Tsui H.-C.T."/>
            <person name="Winkler M.E."/>
        </authorList>
    </citation>
    <scope>NUCLEOTIDE SEQUENCE</scope>
</reference>
<accession>A0A382RYI8</accession>
<protein>
    <submittedName>
        <fullName evidence="1">Uncharacterized protein</fullName>
    </submittedName>
</protein>
<dbReference type="EMBL" id="UINC01125099">
    <property type="protein sequence ID" value="SVD02693.1"/>
    <property type="molecule type" value="Genomic_DNA"/>
</dbReference>
<gene>
    <name evidence="1" type="ORF">METZ01_LOCUS355547</name>
</gene>
<sequence>MIDLSVRVPDLEGRTPRQNGTLMVISAYIKFGRP</sequence>
<evidence type="ECO:0000313" key="1">
    <source>
        <dbReference type="EMBL" id="SVD02693.1"/>
    </source>
</evidence>